<comment type="similarity">
    <text evidence="10">Belongs to the ELO family.</text>
</comment>
<feature type="compositionally biased region" description="Basic and acidic residues" evidence="11">
    <location>
        <begin position="680"/>
        <end position="693"/>
    </location>
</feature>
<dbReference type="EC" id="2.3.1.-" evidence="10"/>
<evidence type="ECO:0000256" key="10">
    <source>
        <dbReference type="RuleBase" id="RU361115"/>
    </source>
</evidence>
<feature type="transmembrane region" description="Helical" evidence="10">
    <location>
        <begin position="105"/>
        <end position="129"/>
    </location>
</feature>
<keyword evidence="13" id="KW-1185">Reference proteome</keyword>
<feature type="compositionally biased region" description="Basic and acidic residues" evidence="11">
    <location>
        <begin position="703"/>
        <end position="724"/>
    </location>
</feature>
<feature type="compositionally biased region" description="Acidic residues" evidence="11">
    <location>
        <begin position="1138"/>
        <end position="1148"/>
    </location>
</feature>
<feature type="transmembrane region" description="Helical" evidence="10">
    <location>
        <begin position="416"/>
        <end position="437"/>
    </location>
</feature>
<feature type="compositionally biased region" description="Basic residues" evidence="11">
    <location>
        <begin position="1179"/>
        <end position="1188"/>
    </location>
</feature>
<feature type="compositionally biased region" description="Basic and acidic residues" evidence="11">
    <location>
        <begin position="785"/>
        <end position="801"/>
    </location>
</feature>
<evidence type="ECO:0000256" key="5">
    <source>
        <dbReference type="ARBA" id="ARBA00022832"/>
    </source>
</evidence>
<evidence type="ECO:0000256" key="4">
    <source>
        <dbReference type="ARBA" id="ARBA00022692"/>
    </source>
</evidence>
<evidence type="ECO:0000256" key="9">
    <source>
        <dbReference type="ARBA" id="ARBA00023160"/>
    </source>
</evidence>
<dbReference type="GO" id="GO:0019367">
    <property type="term" value="P:fatty acid elongation, saturated fatty acid"/>
    <property type="evidence" value="ECO:0007669"/>
    <property type="project" value="TreeGrafter"/>
</dbReference>
<comment type="catalytic activity">
    <reaction evidence="10">
        <text>an acyl-CoA + malonyl-CoA + H(+) = a 3-oxoacyl-CoA + CO2 + CoA</text>
        <dbReference type="Rhea" id="RHEA:50252"/>
        <dbReference type="ChEBI" id="CHEBI:15378"/>
        <dbReference type="ChEBI" id="CHEBI:16526"/>
        <dbReference type="ChEBI" id="CHEBI:57287"/>
        <dbReference type="ChEBI" id="CHEBI:57384"/>
        <dbReference type="ChEBI" id="CHEBI:58342"/>
        <dbReference type="ChEBI" id="CHEBI:90726"/>
    </reaction>
    <physiologicalReaction direction="left-to-right" evidence="10">
        <dbReference type="Rhea" id="RHEA:50253"/>
    </physiologicalReaction>
</comment>
<evidence type="ECO:0000256" key="11">
    <source>
        <dbReference type="SAM" id="MobiDB-lite"/>
    </source>
</evidence>
<evidence type="ECO:0000256" key="3">
    <source>
        <dbReference type="ARBA" id="ARBA00022679"/>
    </source>
</evidence>
<dbReference type="GO" id="GO:0034626">
    <property type="term" value="P:fatty acid elongation, polyunsaturated fatty acid"/>
    <property type="evidence" value="ECO:0007669"/>
    <property type="project" value="TreeGrafter"/>
</dbReference>
<reference evidence="12 13" key="1">
    <citation type="submission" date="2022-12" db="EMBL/GenBank/DDBJ databases">
        <title>Genomic features and morphological characterization of a novel Knufia sp. strain isolated from spacecraft assembly facility.</title>
        <authorList>
            <person name="Teixeira M."/>
            <person name="Chander A.M."/>
            <person name="Stajich J.E."/>
            <person name="Venkateswaran K."/>
        </authorList>
    </citation>
    <scope>NUCLEOTIDE SEQUENCE [LARGE SCALE GENOMIC DNA]</scope>
    <source>
        <strain evidence="12 13">FJI-L2-BK-P2</strain>
    </source>
</reference>
<feature type="region of interest" description="Disordered" evidence="11">
    <location>
        <begin position="470"/>
        <end position="490"/>
    </location>
</feature>
<keyword evidence="2 10" id="KW-0444">Lipid biosynthesis</keyword>
<feature type="transmembrane region" description="Helical" evidence="10">
    <location>
        <begin position="202"/>
        <end position="223"/>
    </location>
</feature>
<evidence type="ECO:0000256" key="6">
    <source>
        <dbReference type="ARBA" id="ARBA00022989"/>
    </source>
</evidence>
<keyword evidence="8 10" id="KW-0472">Membrane</keyword>
<dbReference type="GO" id="GO:0042761">
    <property type="term" value="P:very long-chain fatty acid biosynthetic process"/>
    <property type="evidence" value="ECO:0007669"/>
    <property type="project" value="TreeGrafter"/>
</dbReference>
<feature type="compositionally biased region" description="Basic and acidic residues" evidence="11">
    <location>
        <begin position="951"/>
        <end position="999"/>
    </location>
</feature>
<comment type="caution">
    <text evidence="12">The sequence shown here is derived from an EMBL/GenBank/DDBJ whole genome shotgun (WGS) entry which is preliminary data.</text>
</comment>
<dbReference type="AlphaFoldDB" id="A0AAN8ERJ5"/>
<feature type="compositionally biased region" description="Basic and acidic residues" evidence="11">
    <location>
        <begin position="740"/>
        <end position="753"/>
    </location>
</feature>
<keyword evidence="9 10" id="KW-0275">Fatty acid biosynthesis</keyword>
<evidence type="ECO:0000313" key="13">
    <source>
        <dbReference type="Proteomes" id="UP001316803"/>
    </source>
</evidence>
<dbReference type="InterPro" id="IPR002076">
    <property type="entry name" value="ELO_fam"/>
</dbReference>
<gene>
    <name evidence="12" type="ORF">OHC33_008365</name>
</gene>
<accession>A0AAN8ERJ5</accession>
<keyword evidence="5 10" id="KW-0276">Fatty acid metabolism</keyword>
<dbReference type="GO" id="GO:0009922">
    <property type="term" value="F:fatty acid elongase activity"/>
    <property type="evidence" value="ECO:0007669"/>
    <property type="project" value="InterPro"/>
</dbReference>
<dbReference type="Pfam" id="PF01151">
    <property type="entry name" value="ELO"/>
    <property type="match status" value="1"/>
</dbReference>
<feature type="region of interest" description="Disordered" evidence="11">
    <location>
        <begin position="629"/>
        <end position="1194"/>
    </location>
</feature>
<dbReference type="GO" id="GO:0005789">
    <property type="term" value="C:endoplasmic reticulum membrane"/>
    <property type="evidence" value="ECO:0007669"/>
    <property type="project" value="TreeGrafter"/>
</dbReference>
<feature type="compositionally biased region" description="Basic and acidic residues" evidence="11">
    <location>
        <begin position="1090"/>
        <end position="1137"/>
    </location>
</feature>
<feature type="compositionally biased region" description="Basic and acidic residues" evidence="11">
    <location>
        <begin position="1155"/>
        <end position="1170"/>
    </location>
</feature>
<dbReference type="EMBL" id="JAKLMC020000025">
    <property type="protein sequence ID" value="KAK5950698.1"/>
    <property type="molecule type" value="Genomic_DNA"/>
</dbReference>
<feature type="compositionally biased region" description="Low complexity" evidence="11">
    <location>
        <begin position="1000"/>
        <end position="1010"/>
    </location>
</feature>
<protein>
    <recommendedName>
        <fullName evidence="10">Elongation of fatty acids protein</fullName>
        <ecNumber evidence="10">2.3.1.-</ecNumber>
    </recommendedName>
</protein>
<name>A0AAN8ERJ5_9EURO</name>
<feature type="transmembrane region" description="Helical" evidence="10">
    <location>
        <begin position="289"/>
        <end position="310"/>
    </location>
</feature>
<dbReference type="PANTHER" id="PTHR11157">
    <property type="entry name" value="FATTY ACID ACYL TRANSFERASE-RELATED"/>
    <property type="match status" value="1"/>
</dbReference>
<keyword evidence="7 10" id="KW-0443">Lipid metabolism</keyword>
<feature type="compositionally biased region" description="Basic and acidic residues" evidence="11">
    <location>
        <begin position="862"/>
        <end position="873"/>
    </location>
</feature>
<evidence type="ECO:0000313" key="12">
    <source>
        <dbReference type="EMBL" id="KAK5950698.1"/>
    </source>
</evidence>
<feature type="compositionally biased region" description="Basic and acidic residues" evidence="11">
    <location>
        <begin position="882"/>
        <end position="936"/>
    </location>
</feature>
<dbReference type="Proteomes" id="UP001316803">
    <property type="component" value="Unassembled WGS sequence"/>
</dbReference>
<evidence type="ECO:0000256" key="1">
    <source>
        <dbReference type="ARBA" id="ARBA00004141"/>
    </source>
</evidence>
<sequence>MAINSDTRYADFAHMKPSARFTLPPASLFKFPPSEIPRTLPPPPDHPTLAHPFSIPTGLYNAALSPVVPTTIALVYITTVTYLNSVNKSRNYKPWAFSKTRIFKLLVITHNIFLSLYSAWTFIGMLNALRVSLYPPWHELGLAGTVDSLCKVNGPRGLGSAATYNETTSAWGIANRFFHLGADGLTPEVTDVGRLWNEGLAFYGWLFYLSKFYEVLDTLIIIAKGKKSSFLQTYHHAGAMLCMWAGVRYMSGPIWIFVLANSFIHTIMYTFYFFTAIRVKVPVWLKRTLTTMQIAQFVIGASFAFIHMFIEYQSPISVPYLYQLGDTATAVASDVSSAASAVATATASADLAAYVKKALLRAAGREGLAENVFNNQGRTFGIDAQHPARGMVKREETRYREEFQYTHCLDTSGQTFAVYLNVLYLAPLTWLFVRFFIKSYLQRLERRRSSTAGEKARLAIQSSRDASRGVGRRVSEALEDSQGGINGTDDDVAIIDEDEVKSAFNDFTQGARAAKMEVDKAVSGTKKGMSHAFENLTGQADLVKAKAQNQFQVDLDKAKETYQNVKTGIASSAEHVKEAASTSIGVNGGEKRPDAGPSTSVIRNVTDNLQEKAGSTIETVKNATESLQEKTAPAIESVKNAISDVPGTNVKPEDTNGSDQSSKDESAGHDTQSATDESSQEQHDVPEARKEDDVFAADGADATDEKADHQSEVAESKDKDKEVTEDAEDDNHGQVPGSDQEVRQEDLDEKSRAEPSTGDTEAAKSPTEQRTPQDHAAEDLNGENGNRKDVHSTEDSNKEEPSVEDPGEQDVPAQDVSRQEEPIKESANNSPQDQGASWVHVGHEDDERDITAEKSNQGEEAAPVHKAEGREDSGDLATANDTPEKAAEDTEKTDANKPAEGEQGDKSAQDVTKSEAESVEDHPKEQAASDAKDTESSSKPMSYADAVTENTKNDTEQKEDDSHTQELTEGEKPSQTDFEGGKQDKMTDEPNEDASKGENKQTQSSPTKTTSGDKADSAPSSTSPQWFEKLTSGIDSEEAGATEGNGQDKDSDEIEKEKKEQDEIIAESEPVRDEIKDTVNGQNEATNTKTKQDADVAESEKKEQDKIIAESEPVRDEVKNTDSKHGQAKDTETKQDVDTDEVEKEEQDQIIAESEPVRDEVKDTEAEQGKEGGAATPSKKNKKNKKAAKSQAGA</sequence>
<feature type="compositionally biased region" description="Basic and acidic residues" evidence="11">
    <location>
        <begin position="841"/>
        <end position="852"/>
    </location>
</feature>
<dbReference type="GO" id="GO:0034625">
    <property type="term" value="P:fatty acid elongation, monounsaturated fatty acid"/>
    <property type="evidence" value="ECO:0007669"/>
    <property type="project" value="TreeGrafter"/>
</dbReference>
<comment type="subcellular location">
    <subcellularLocation>
        <location evidence="1">Membrane</location>
        <topology evidence="1">Multi-pass membrane protein</topology>
    </subcellularLocation>
</comment>
<feature type="region of interest" description="Disordered" evidence="11">
    <location>
        <begin position="580"/>
        <end position="601"/>
    </location>
</feature>
<evidence type="ECO:0000256" key="2">
    <source>
        <dbReference type="ARBA" id="ARBA00022516"/>
    </source>
</evidence>
<keyword evidence="3 10" id="KW-0808">Transferase</keyword>
<organism evidence="12 13">
    <name type="scientific">Knufia fluminis</name>
    <dbReference type="NCBI Taxonomy" id="191047"/>
    <lineage>
        <taxon>Eukaryota</taxon>
        <taxon>Fungi</taxon>
        <taxon>Dikarya</taxon>
        <taxon>Ascomycota</taxon>
        <taxon>Pezizomycotina</taxon>
        <taxon>Eurotiomycetes</taxon>
        <taxon>Chaetothyriomycetidae</taxon>
        <taxon>Chaetothyriales</taxon>
        <taxon>Trichomeriaceae</taxon>
        <taxon>Knufia</taxon>
    </lineage>
</organism>
<feature type="transmembrane region" description="Helical" evidence="10">
    <location>
        <begin position="63"/>
        <end position="84"/>
    </location>
</feature>
<feature type="compositionally biased region" description="Polar residues" evidence="11">
    <location>
        <begin position="826"/>
        <end position="835"/>
    </location>
</feature>
<keyword evidence="6 10" id="KW-1133">Transmembrane helix</keyword>
<feature type="compositionally biased region" description="Polar residues" evidence="11">
    <location>
        <begin position="1079"/>
        <end position="1089"/>
    </location>
</feature>
<feature type="transmembrane region" description="Helical" evidence="10">
    <location>
        <begin position="253"/>
        <end position="277"/>
    </location>
</feature>
<evidence type="ECO:0000256" key="7">
    <source>
        <dbReference type="ARBA" id="ARBA00023098"/>
    </source>
</evidence>
<evidence type="ECO:0000256" key="8">
    <source>
        <dbReference type="ARBA" id="ARBA00023136"/>
    </source>
</evidence>
<keyword evidence="4 10" id="KW-0812">Transmembrane</keyword>
<dbReference type="PANTHER" id="PTHR11157:SF169">
    <property type="entry name" value="ELONGATION OF FATTY ACIDS PROTEIN"/>
    <property type="match status" value="1"/>
</dbReference>
<proteinExistence type="inferred from homology"/>
<dbReference type="GO" id="GO:0030148">
    <property type="term" value="P:sphingolipid biosynthetic process"/>
    <property type="evidence" value="ECO:0007669"/>
    <property type="project" value="TreeGrafter"/>
</dbReference>